<sequence length="214" mass="24580">MNFQGSRRRKGLFSAQCDSGKDKGVHQSVVTQRTRTKDDATQTTPGSLRLKYLQIARERGEQSSATRLPHSKHCEKSTPKKFHEVKVYRSFMGEEEMGDSVERSKSGESTSDQKTPEKVTSRNLPEGTTKASHTSRFTHSNHAVRRYALYRGMLCQSRFEEDHELKKDRNKDKVSYNRGKGKRSHYTNYQLCYHNTGSEQHTRGNPSKHSESHT</sequence>
<dbReference type="EMBL" id="MU826853">
    <property type="protein sequence ID" value="KAJ7370977.1"/>
    <property type="molecule type" value="Genomic_DNA"/>
</dbReference>
<evidence type="ECO:0000313" key="2">
    <source>
        <dbReference type="EMBL" id="KAJ7370977.1"/>
    </source>
</evidence>
<accession>A0A9X0CP70</accession>
<keyword evidence="3" id="KW-1185">Reference proteome</keyword>
<evidence type="ECO:0000256" key="1">
    <source>
        <dbReference type="SAM" id="MobiDB-lite"/>
    </source>
</evidence>
<dbReference type="Proteomes" id="UP001163046">
    <property type="component" value="Unassembled WGS sequence"/>
</dbReference>
<feature type="compositionally biased region" description="Basic and acidic residues" evidence="1">
    <location>
        <begin position="161"/>
        <end position="175"/>
    </location>
</feature>
<feature type="compositionally biased region" description="Polar residues" evidence="1">
    <location>
        <begin position="129"/>
        <end position="139"/>
    </location>
</feature>
<feature type="region of interest" description="Disordered" evidence="1">
    <location>
        <begin position="161"/>
        <end position="214"/>
    </location>
</feature>
<comment type="caution">
    <text evidence="2">The sequence shown here is derived from an EMBL/GenBank/DDBJ whole genome shotgun (WGS) entry which is preliminary data.</text>
</comment>
<feature type="compositionally biased region" description="Basic residues" evidence="1">
    <location>
        <begin position="1"/>
        <end position="11"/>
    </location>
</feature>
<evidence type="ECO:0000313" key="3">
    <source>
        <dbReference type="Proteomes" id="UP001163046"/>
    </source>
</evidence>
<feature type="region of interest" description="Disordered" evidence="1">
    <location>
        <begin position="1"/>
        <end position="80"/>
    </location>
</feature>
<dbReference type="AlphaFoldDB" id="A0A9X0CP70"/>
<proteinExistence type="predicted"/>
<organism evidence="2 3">
    <name type="scientific">Desmophyllum pertusum</name>
    <dbReference type="NCBI Taxonomy" id="174260"/>
    <lineage>
        <taxon>Eukaryota</taxon>
        <taxon>Metazoa</taxon>
        <taxon>Cnidaria</taxon>
        <taxon>Anthozoa</taxon>
        <taxon>Hexacorallia</taxon>
        <taxon>Scleractinia</taxon>
        <taxon>Caryophylliina</taxon>
        <taxon>Caryophylliidae</taxon>
        <taxon>Desmophyllum</taxon>
    </lineage>
</organism>
<feature type="compositionally biased region" description="Polar residues" evidence="1">
    <location>
        <begin position="186"/>
        <end position="207"/>
    </location>
</feature>
<protein>
    <submittedName>
        <fullName evidence="2">Uncharacterized protein</fullName>
    </submittedName>
</protein>
<reference evidence="2" key="1">
    <citation type="submission" date="2023-01" db="EMBL/GenBank/DDBJ databases">
        <title>Genome assembly of the deep-sea coral Lophelia pertusa.</title>
        <authorList>
            <person name="Herrera S."/>
            <person name="Cordes E."/>
        </authorList>
    </citation>
    <scope>NUCLEOTIDE SEQUENCE</scope>
    <source>
        <strain evidence="2">USNM1676648</strain>
        <tissue evidence="2">Polyp</tissue>
    </source>
</reference>
<feature type="region of interest" description="Disordered" evidence="1">
    <location>
        <begin position="93"/>
        <end position="139"/>
    </location>
</feature>
<name>A0A9X0CP70_9CNID</name>
<gene>
    <name evidence="2" type="ORF">OS493_028593</name>
</gene>